<accession>A0A1L9RKF4</accession>
<feature type="transmembrane region" description="Helical" evidence="6">
    <location>
        <begin position="66"/>
        <end position="87"/>
    </location>
</feature>
<dbReference type="InterPro" id="IPR049326">
    <property type="entry name" value="Rhodopsin_dom_fungi"/>
</dbReference>
<proteinExistence type="inferred from homology"/>
<reference evidence="9" key="1">
    <citation type="journal article" date="2017" name="Genome Biol.">
        <title>Comparative genomics reveals high biological diversity and specific adaptations in the industrially and medically important fungal genus Aspergillus.</title>
        <authorList>
            <person name="de Vries R.P."/>
            <person name="Riley R."/>
            <person name="Wiebenga A."/>
            <person name="Aguilar-Osorio G."/>
            <person name="Amillis S."/>
            <person name="Uchima C.A."/>
            <person name="Anderluh G."/>
            <person name="Asadollahi M."/>
            <person name="Askin M."/>
            <person name="Barry K."/>
            <person name="Battaglia E."/>
            <person name="Bayram O."/>
            <person name="Benocci T."/>
            <person name="Braus-Stromeyer S.A."/>
            <person name="Caldana C."/>
            <person name="Canovas D."/>
            <person name="Cerqueira G.C."/>
            <person name="Chen F."/>
            <person name="Chen W."/>
            <person name="Choi C."/>
            <person name="Clum A."/>
            <person name="Dos Santos R.A."/>
            <person name="Damasio A.R."/>
            <person name="Diallinas G."/>
            <person name="Emri T."/>
            <person name="Fekete E."/>
            <person name="Flipphi M."/>
            <person name="Freyberg S."/>
            <person name="Gallo A."/>
            <person name="Gournas C."/>
            <person name="Habgood R."/>
            <person name="Hainaut M."/>
            <person name="Harispe M.L."/>
            <person name="Henrissat B."/>
            <person name="Hilden K.S."/>
            <person name="Hope R."/>
            <person name="Hossain A."/>
            <person name="Karabika E."/>
            <person name="Karaffa L."/>
            <person name="Karanyi Z."/>
            <person name="Krasevec N."/>
            <person name="Kuo A."/>
            <person name="Kusch H."/>
            <person name="LaButti K."/>
            <person name="Lagendijk E.L."/>
            <person name="Lapidus A."/>
            <person name="Levasseur A."/>
            <person name="Lindquist E."/>
            <person name="Lipzen A."/>
            <person name="Logrieco A.F."/>
            <person name="MacCabe A."/>
            <person name="Maekelae M.R."/>
            <person name="Malavazi I."/>
            <person name="Melin P."/>
            <person name="Meyer V."/>
            <person name="Mielnichuk N."/>
            <person name="Miskei M."/>
            <person name="Molnar A.P."/>
            <person name="Mule G."/>
            <person name="Ngan C.Y."/>
            <person name="Orejas M."/>
            <person name="Orosz E."/>
            <person name="Ouedraogo J.P."/>
            <person name="Overkamp K.M."/>
            <person name="Park H.-S."/>
            <person name="Perrone G."/>
            <person name="Piumi F."/>
            <person name="Punt P.J."/>
            <person name="Ram A.F."/>
            <person name="Ramon A."/>
            <person name="Rauscher S."/>
            <person name="Record E."/>
            <person name="Riano-Pachon D.M."/>
            <person name="Robert V."/>
            <person name="Roehrig J."/>
            <person name="Ruller R."/>
            <person name="Salamov A."/>
            <person name="Salih N.S."/>
            <person name="Samson R.A."/>
            <person name="Sandor E."/>
            <person name="Sanguinetti M."/>
            <person name="Schuetze T."/>
            <person name="Sepcic K."/>
            <person name="Shelest E."/>
            <person name="Sherlock G."/>
            <person name="Sophianopoulou V."/>
            <person name="Squina F.M."/>
            <person name="Sun H."/>
            <person name="Susca A."/>
            <person name="Todd R.B."/>
            <person name="Tsang A."/>
            <person name="Unkles S.E."/>
            <person name="van de Wiele N."/>
            <person name="van Rossen-Uffink D."/>
            <person name="Oliveira J.V."/>
            <person name="Vesth T.C."/>
            <person name="Visser J."/>
            <person name="Yu J.-H."/>
            <person name="Zhou M."/>
            <person name="Andersen M.R."/>
            <person name="Archer D.B."/>
            <person name="Baker S.E."/>
            <person name="Benoit I."/>
            <person name="Brakhage A.A."/>
            <person name="Braus G.H."/>
            <person name="Fischer R."/>
            <person name="Frisvad J.C."/>
            <person name="Goldman G.H."/>
            <person name="Houbraken J."/>
            <person name="Oakley B."/>
            <person name="Pocsi I."/>
            <person name="Scazzocchio C."/>
            <person name="Seiboth B."/>
            <person name="vanKuyk P.A."/>
            <person name="Wortman J."/>
            <person name="Dyer P.S."/>
            <person name="Grigoriev I.V."/>
        </authorList>
    </citation>
    <scope>NUCLEOTIDE SEQUENCE [LARGE SCALE GENOMIC DNA]</scope>
    <source>
        <strain evidence="9">DTO 134E9</strain>
    </source>
</reference>
<keyword evidence="9" id="KW-1185">Reference proteome</keyword>
<keyword evidence="4 6" id="KW-0472">Membrane</keyword>
<gene>
    <name evidence="8" type="ORF">ASPWEDRAFT_40591</name>
</gene>
<feature type="transmembrane region" description="Helical" evidence="6">
    <location>
        <begin position="99"/>
        <end position="116"/>
    </location>
</feature>
<feature type="transmembrane region" description="Helical" evidence="6">
    <location>
        <begin position="18"/>
        <end position="40"/>
    </location>
</feature>
<dbReference type="RefSeq" id="XP_040689071.1">
    <property type="nucleotide sequence ID" value="XM_040835361.1"/>
</dbReference>
<dbReference type="OrthoDB" id="2496787at2759"/>
<evidence type="ECO:0000256" key="3">
    <source>
        <dbReference type="ARBA" id="ARBA00022989"/>
    </source>
</evidence>
<evidence type="ECO:0000313" key="8">
    <source>
        <dbReference type="EMBL" id="OJJ35395.1"/>
    </source>
</evidence>
<evidence type="ECO:0000256" key="2">
    <source>
        <dbReference type="ARBA" id="ARBA00022692"/>
    </source>
</evidence>
<evidence type="ECO:0000313" key="9">
    <source>
        <dbReference type="Proteomes" id="UP000184383"/>
    </source>
</evidence>
<keyword evidence="3 6" id="KW-1133">Transmembrane helix</keyword>
<sequence length="117" mass="13105">MSLLALYLRIFPNRSLRLAVFICMAILTLSVLITVPMAIWQCNPISATWRVTERRHAHCLSLRQVAYANAGVNIATELAVFIIPIPVLRKLQTTPGKKIALYVLLGMGVLYVPLLYL</sequence>
<organism evidence="8 9">
    <name type="scientific">Aspergillus wentii DTO 134E9</name>
    <dbReference type="NCBI Taxonomy" id="1073089"/>
    <lineage>
        <taxon>Eukaryota</taxon>
        <taxon>Fungi</taxon>
        <taxon>Dikarya</taxon>
        <taxon>Ascomycota</taxon>
        <taxon>Pezizomycotina</taxon>
        <taxon>Eurotiomycetes</taxon>
        <taxon>Eurotiomycetidae</taxon>
        <taxon>Eurotiales</taxon>
        <taxon>Aspergillaceae</taxon>
        <taxon>Aspergillus</taxon>
        <taxon>Aspergillus subgen. Cremei</taxon>
    </lineage>
</organism>
<dbReference type="STRING" id="1073089.A0A1L9RKF4"/>
<evidence type="ECO:0000259" key="7">
    <source>
        <dbReference type="Pfam" id="PF20684"/>
    </source>
</evidence>
<evidence type="ECO:0000256" key="4">
    <source>
        <dbReference type="ARBA" id="ARBA00023136"/>
    </source>
</evidence>
<keyword evidence="2 6" id="KW-0812">Transmembrane</keyword>
<dbReference type="PANTHER" id="PTHR33048">
    <property type="entry name" value="PTH11-LIKE INTEGRAL MEMBRANE PROTEIN (AFU_ORTHOLOGUE AFUA_5G11245)"/>
    <property type="match status" value="1"/>
</dbReference>
<evidence type="ECO:0000256" key="1">
    <source>
        <dbReference type="ARBA" id="ARBA00004141"/>
    </source>
</evidence>
<feature type="domain" description="Rhodopsin" evidence="7">
    <location>
        <begin position="1"/>
        <end position="111"/>
    </location>
</feature>
<name>A0A1L9RKF4_ASPWE</name>
<comment type="similarity">
    <text evidence="5">Belongs to the SAT4 family.</text>
</comment>
<dbReference type="GO" id="GO:0016020">
    <property type="term" value="C:membrane"/>
    <property type="evidence" value="ECO:0007669"/>
    <property type="project" value="UniProtKB-SubCell"/>
</dbReference>
<dbReference type="PANTHER" id="PTHR33048:SF47">
    <property type="entry name" value="INTEGRAL MEMBRANE PROTEIN-RELATED"/>
    <property type="match status" value="1"/>
</dbReference>
<dbReference type="VEuPathDB" id="FungiDB:ASPWEDRAFT_40591"/>
<comment type="subcellular location">
    <subcellularLocation>
        <location evidence="1">Membrane</location>
        <topology evidence="1">Multi-pass membrane protein</topology>
    </subcellularLocation>
</comment>
<dbReference type="GeneID" id="63751209"/>
<evidence type="ECO:0000256" key="5">
    <source>
        <dbReference type="ARBA" id="ARBA00038359"/>
    </source>
</evidence>
<dbReference type="Pfam" id="PF20684">
    <property type="entry name" value="Fung_rhodopsin"/>
    <property type="match status" value="1"/>
</dbReference>
<dbReference type="AlphaFoldDB" id="A0A1L9RKF4"/>
<evidence type="ECO:0000256" key="6">
    <source>
        <dbReference type="SAM" id="Phobius"/>
    </source>
</evidence>
<dbReference type="InterPro" id="IPR052337">
    <property type="entry name" value="SAT4-like"/>
</dbReference>
<dbReference type="Proteomes" id="UP000184383">
    <property type="component" value="Unassembled WGS sequence"/>
</dbReference>
<protein>
    <recommendedName>
        <fullName evidence="7">Rhodopsin domain-containing protein</fullName>
    </recommendedName>
</protein>
<dbReference type="EMBL" id="KV878212">
    <property type="protein sequence ID" value="OJJ35395.1"/>
    <property type="molecule type" value="Genomic_DNA"/>
</dbReference>